<name>A0ABU5I1X9_9HYPH</name>
<sequence>MTVPSPTRPADEQRIHDRRRTRLRPVKLISRGKRFLVDGSAIDLSEGGVRIRWFGEKALPATLLVFDEADDTLRPASIVWRVRDEIGLRFTGSAEAIGKTDKARLGGRYYALG</sequence>
<comment type="caution">
    <text evidence="1">The sequence shown here is derived from an EMBL/GenBank/DDBJ whole genome shotgun (WGS) entry which is preliminary data.</text>
</comment>
<keyword evidence="2" id="KW-1185">Reference proteome</keyword>
<evidence type="ECO:0000313" key="1">
    <source>
        <dbReference type="EMBL" id="MDY8109369.1"/>
    </source>
</evidence>
<dbReference type="EMBL" id="JAXLPB010000002">
    <property type="protein sequence ID" value="MDY8109369.1"/>
    <property type="molecule type" value="Genomic_DNA"/>
</dbReference>
<gene>
    <name evidence="1" type="ORF">U0C82_09475</name>
</gene>
<dbReference type="Proteomes" id="UP001294412">
    <property type="component" value="Unassembled WGS sequence"/>
</dbReference>
<organism evidence="1 2">
    <name type="scientific">Fulvimarina uroteuthidis</name>
    <dbReference type="NCBI Taxonomy" id="3098149"/>
    <lineage>
        <taxon>Bacteria</taxon>
        <taxon>Pseudomonadati</taxon>
        <taxon>Pseudomonadota</taxon>
        <taxon>Alphaproteobacteria</taxon>
        <taxon>Hyphomicrobiales</taxon>
        <taxon>Aurantimonadaceae</taxon>
        <taxon>Fulvimarina</taxon>
    </lineage>
</organism>
<proteinExistence type="predicted"/>
<accession>A0ABU5I1X9</accession>
<dbReference type="RefSeq" id="WP_322186807.1">
    <property type="nucleotide sequence ID" value="NZ_JAXLPB010000002.1"/>
</dbReference>
<dbReference type="SUPFAM" id="SSF141371">
    <property type="entry name" value="PilZ domain-like"/>
    <property type="match status" value="1"/>
</dbReference>
<protein>
    <recommendedName>
        <fullName evidence="3">PilZ domain-containing protein</fullName>
    </recommendedName>
</protein>
<evidence type="ECO:0008006" key="3">
    <source>
        <dbReference type="Google" id="ProtNLM"/>
    </source>
</evidence>
<evidence type="ECO:0000313" key="2">
    <source>
        <dbReference type="Proteomes" id="UP001294412"/>
    </source>
</evidence>
<reference evidence="1 2" key="1">
    <citation type="submission" date="2023-12" db="EMBL/GenBank/DDBJ databases">
        <title>Description of Novel Strain Fulvimarina sp. 2208YS6-2-32 isolated from Uroteuthis (Photololigo) edulis.</title>
        <authorList>
            <person name="Park J.-S."/>
        </authorList>
    </citation>
    <scope>NUCLEOTIDE SEQUENCE [LARGE SCALE GENOMIC DNA]</scope>
    <source>
        <strain evidence="1 2">2208YS6-2-32</strain>
    </source>
</reference>